<organism evidence="1 2">
    <name type="scientific">Nephila pilipes</name>
    <name type="common">Giant wood spider</name>
    <name type="synonym">Nephila maculata</name>
    <dbReference type="NCBI Taxonomy" id="299642"/>
    <lineage>
        <taxon>Eukaryota</taxon>
        <taxon>Metazoa</taxon>
        <taxon>Ecdysozoa</taxon>
        <taxon>Arthropoda</taxon>
        <taxon>Chelicerata</taxon>
        <taxon>Arachnida</taxon>
        <taxon>Araneae</taxon>
        <taxon>Araneomorphae</taxon>
        <taxon>Entelegynae</taxon>
        <taxon>Araneoidea</taxon>
        <taxon>Nephilidae</taxon>
        <taxon>Nephila</taxon>
    </lineage>
</organism>
<gene>
    <name evidence="1" type="ORF">NPIL_52671</name>
</gene>
<sequence length="147" mass="16344">MRRALPAAVPLARRQKGGNGGDITAINLNSSCSEVVSEKRVMLARTCFGSDRAKKRFKDIRSDEFDVATVNDLNVDVRRVPIGPWRSGLNNFDIRVAGLEINPFEIGNEIKIVDRSRRSGIIKILKYGPNAVQTHLGWTIMGKIPEN</sequence>
<evidence type="ECO:0000313" key="1">
    <source>
        <dbReference type="EMBL" id="GFT38794.1"/>
    </source>
</evidence>
<dbReference type="Proteomes" id="UP000887013">
    <property type="component" value="Unassembled WGS sequence"/>
</dbReference>
<reference evidence="1" key="1">
    <citation type="submission" date="2020-08" db="EMBL/GenBank/DDBJ databases">
        <title>Multicomponent nature underlies the extraordinary mechanical properties of spider dragline silk.</title>
        <authorList>
            <person name="Kono N."/>
            <person name="Nakamura H."/>
            <person name="Mori M."/>
            <person name="Yoshida Y."/>
            <person name="Ohtoshi R."/>
            <person name="Malay A.D."/>
            <person name="Moran D.A.P."/>
            <person name="Tomita M."/>
            <person name="Numata K."/>
            <person name="Arakawa K."/>
        </authorList>
    </citation>
    <scope>NUCLEOTIDE SEQUENCE</scope>
</reference>
<dbReference type="EMBL" id="BMAW01109518">
    <property type="protein sequence ID" value="GFT38794.1"/>
    <property type="molecule type" value="Genomic_DNA"/>
</dbReference>
<protein>
    <submittedName>
        <fullName evidence="1">Uncharacterized protein</fullName>
    </submittedName>
</protein>
<comment type="caution">
    <text evidence="1">The sequence shown here is derived from an EMBL/GenBank/DDBJ whole genome shotgun (WGS) entry which is preliminary data.</text>
</comment>
<name>A0A8X6NYT6_NEPPI</name>
<keyword evidence="2" id="KW-1185">Reference proteome</keyword>
<proteinExistence type="predicted"/>
<evidence type="ECO:0000313" key="2">
    <source>
        <dbReference type="Proteomes" id="UP000887013"/>
    </source>
</evidence>
<dbReference type="AlphaFoldDB" id="A0A8X6NYT6"/>
<accession>A0A8X6NYT6</accession>